<protein>
    <submittedName>
        <fullName evidence="5">NAD(P)-dependent oxidoreductase</fullName>
        <ecNumber evidence="5">1.1.-.-</ecNumber>
    </submittedName>
</protein>
<keyword evidence="2" id="KW-0520">NAD</keyword>
<dbReference type="GO" id="GO:0016491">
    <property type="term" value="F:oxidoreductase activity"/>
    <property type="evidence" value="ECO:0007669"/>
    <property type="project" value="UniProtKB-KW"/>
</dbReference>
<sequence length="302" mass="31810">MAGDKTLGLVGVGNIGKHFAARLLNAGWDVLVYDRNVEAAQKAVSGGGSVAESLEELASRTETILLSLPTPQSVQAVVEEICAAEGATTKLVVDLSTTGPAVTREIAPRLSDAGIEFVGAPVSGGTANAEQGKLALMAGGPQSAFDGMKPVFDVLGKNVFYIGDDPSLGQTIKIINNTLYATSMIASCEALVYGIKAGLDAQTMLDVINTSSGRSFSTLERIPQCALDGSFPLRFSTELLHKDVKMCLDDAERIGAPMQVNPVARQFLAFAMTQGQGDRDNVEVLKFIEEWAGVELRAATTE</sequence>
<dbReference type="EC" id="1.1.-.-" evidence="5"/>
<dbReference type="RefSeq" id="WP_311694206.1">
    <property type="nucleotide sequence ID" value="NZ_JAVRHL010000006.1"/>
</dbReference>
<dbReference type="InterPro" id="IPR006115">
    <property type="entry name" value="6PGDH_NADP-bd"/>
</dbReference>
<dbReference type="InterPro" id="IPR008927">
    <property type="entry name" value="6-PGluconate_DH-like_C_sf"/>
</dbReference>
<organism evidence="5 6">
    <name type="scientific">Tropicimonas omnivorans</name>
    <dbReference type="NCBI Taxonomy" id="3075590"/>
    <lineage>
        <taxon>Bacteria</taxon>
        <taxon>Pseudomonadati</taxon>
        <taxon>Pseudomonadota</taxon>
        <taxon>Alphaproteobacteria</taxon>
        <taxon>Rhodobacterales</taxon>
        <taxon>Roseobacteraceae</taxon>
        <taxon>Tropicimonas</taxon>
    </lineage>
</organism>
<dbReference type="InterPro" id="IPR013328">
    <property type="entry name" value="6PGD_dom2"/>
</dbReference>
<dbReference type="Gene3D" id="3.40.50.720">
    <property type="entry name" value="NAD(P)-binding Rossmann-like Domain"/>
    <property type="match status" value="1"/>
</dbReference>
<evidence type="ECO:0000259" key="4">
    <source>
        <dbReference type="Pfam" id="PF14833"/>
    </source>
</evidence>
<reference evidence="5 6" key="1">
    <citation type="submission" date="2023-09" db="EMBL/GenBank/DDBJ databases">
        <authorList>
            <person name="Rey-Velasco X."/>
        </authorList>
    </citation>
    <scope>NUCLEOTIDE SEQUENCE [LARGE SCALE GENOMIC DNA]</scope>
    <source>
        <strain evidence="5 6">F158</strain>
    </source>
</reference>
<evidence type="ECO:0000256" key="2">
    <source>
        <dbReference type="ARBA" id="ARBA00023027"/>
    </source>
</evidence>
<dbReference type="Pfam" id="PF03446">
    <property type="entry name" value="NAD_binding_2"/>
    <property type="match status" value="1"/>
</dbReference>
<keyword evidence="6" id="KW-1185">Reference proteome</keyword>
<dbReference type="EMBL" id="JAVRHL010000006">
    <property type="protein sequence ID" value="MDT0684577.1"/>
    <property type="molecule type" value="Genomic_DNA"/>
</dbReference>
<dbReference type="PANTHER" id="PTHR22981:SF7">
    <property type="entry name" value="3-HYDROXYISOBUTYRATE DEHYDROGENASE, MITOCHONDRIAL"/>
    <property type="match status" value="1"/>
</dbReference>
<feature type="domain" description="6-phosphogluconate dehydrogenase NADP-binding" evidence="3">
    <location>
        <begin position="7"/>
        <end position="163"/>
    </location>
</feature>
<dbReference type="PANTHER" id="PTHR22981">
    <property type="entry name" value="3-HYDROXYISOBUTYRATE DEHYDROGENASE-RELATED"/>
    <property type="match status" value="1"/>
</dbReference>
<dbReference type="PIRSF" id="PIRSF000103">
    <property type="entry name" value="HIBADH"/>
    <property type="match status" value="1"/>
</dbReference>
<dbReference type="Proteomes" id="UP001265259">
    <property type="component" value="Unassembled WGS sequence"/>
</dbReference>
<dbReference type="SUPFAM" id="SSF51735">
    <property type="entry name" value="NAD(P)-binding Rossmann-fold domains"/>
    <property type="match status" value="1"/>
</dbReference>
<evidence type="ECO:0000259" key="3">
    <source>
        <dbReference type="Pfam" id="PF03446"/>
    </source>
</evidence>
<dbReference type="SUPFAM" id="SSF48179">
    <property type="entry name" value="6-phosphogluconate dehydrogenase C-terminal domain-like"/>
    <property type="match status" value="1"/>
</dbReference>
<dbReference type="Pfam" id="PF14833">
    <property type="entry name" value="NAD_binding_11"/>
    <property type="match status" value="1"/>
</dbReference>
<feature type="domain" description="3-hydroxyisobutyrate dehydrogenase-like NAD-binding" evidence="4">
    <location>
        <begin position="169"/>
        <end position="287"/>
    </location>
</feature>
<dbReference type="InterPro" id="IPR029154">
    <property type="entry name" value="HIBADH-like_NADP-bd"/>
</dbReference>
<evidence type="ECO:0000313" key="6">
    <source>
        <dbReference type="Proteomes" id="UP001265259"/>
    </source>
</evidence>
<accession>A0ABU3DLI4</accession>
<gene>
    <name evidence="5" type="ORF">RM543_18090</name>
</gene>
<evidence type="ECO:0000256" key="1">
    <source>
        <dbReference type="ARBA" id="ARBA00023002"/>
    </source>
</evidence>
<dbReference type="Gene3D" id="1.10.1040.10">
    <property type="entry name" value="N-(1-d-carboxylethyl)-l-norvaline Dehydrogenase, domain 2"/>
    <property type="match status" value="1"/>
</dbReference>
<dbReference type="InterPro" id="IPR015815">
    <property type="entry name" value="HIBADH-related"/>
</dbReference>
<proteinExistence type="predicted"/>
<keyword evidence="1 5" id="KW-0560">Oxidoreductase</keyword>
<comment type="caution">
    <text evidence="5">The sequence shown here is derived from an EMBL/GenBank/DDBJ whole genome shotgun (WGS) entry which is preliminary data.</text>
</comment>
<name>A0ABU3DLI4_9RHOB</name>
<evidence type="ECO:0000313" key="5">
    <source>
        <dbReference type="EMBL" id="MDT0684577.1"/>
    </source>
</evidence>
<dbReference type="InterPro" id="IPR036291">
    <property type="entry name" value="NAD(P)-bd_dom_sf"/>
</dbReference>